<reference evidence="1" key="1">
    <citation type="submission" date="2024-01" db="EMBL/GenBank/DDBJ databases">
        <authorList>
            <person name="Webb A."/>
        </authorList>
    </citation>
    <scope>NUCLEOTIDE SEQUENCE</scope>
    <source>
        <strain evidence="1">Pm1</strain>
    </source>
</reference>
<evidence type="ECO:0000313" key="1">
    <source>
        <dbReference type="EMBL" id="CAK7938011.1"/>
    </source>
</evidence>
<proteinExistence type="predicted"/>
<dbReference type="AlphaFoldDB" id="A0AAV1UU06"/>
<organism evidence="1 2">
    <name type="scientific">Peronospora matthiolae</name>
    <dbReference type="NCBI Taxonomy" id="2874970"/>
    <lineage>
        <taxon>Eukaryota</taxon>
        <taxon>Sar</taxon>
        <taxon>Stramenopiles</taxon>
        <taxon>Oomycota</taxon>
        <taxon>Peronosporomycetes</taxon>
        <taxon>Peronosporales</taxon>
        <taxon>Peronosporaceae</taxon>
        <taxon>Peronospora</taxon>
    </lineage>
</organism>
<name>A0AAV1UU06_9STRA</name>
<evidence type="ECO:0000313" key="2">
    <source>
        <dbReference type="Proteomes" id="UP001162060"/>
    </source>
</evidence>
<sequence length="223" mass="24906">MCLLLFTSSYRSEGNHAFDDFGQYVAVNEVVSADVVATISIVESSHHVLVDLIGWSAARRYSELEFLSHSQRSARPERRLRVLFALRVQYGIKNERHTKLLQDPTAVALQRLSPDISNTETSRVSVARAKPDACRRHQRASCEKHFACETSIEPRSNGGWVKVLLPKCIPTSSKRRSCMLQRLDNNKIVCGASGKVVQALSNVHKLAHCAQSLDFTESKVKSS</sequence>
<protein>
    <submittedName>
        <fullName evidence="1">Uncharacterized protein</fullName>
    </submittedName>
</protein>
<comment type="caution">
    <text evidence="1">The sequence shown here is derived from an EMBL/GenBank/DDBJ whole genome shotgun (WGS) entry which is preliminary data.</text>
</comment>
<dbReference type="EMBL" id="CAKLBY020000228">
    <property type="protein sequence ID" value="CAK7938011.1"/>
    <property type="molecule type" value="Genomic_DNA"/>
</dbReference>
<accession>A0AAV1UU06</accession>
<dbReference type="Proteomes" id="UP001162060">
    <property type="component" value="Unassembled WGS sequence"/>
</dbReference>
<gene>
    <name evidence="1" type="ORF">PM001_LOCUS23161</name>
</gene>